<keyword evidence="1" id="KW-0145">Chemotaxis</keyword>
<accession>A0ABW2V257</accession>
<organism evidence="3 4">
    <name type="scientific">Paenibacillus thermoaerophilus</name>
    <dbReference type="NCBI Taxonomy" id="1215385"/>
    <lineage>
        <taxon>Bacteria</taxon>
        <taxon>Bacillati</taxon>
        <taxon>Bacillota</taxon>
        <taxon>Bacilli</taxon>
        <taxon>Bacillales</taxon>
        <taxon>Paenibacillaceae</taxon>
        <taxon>Paenibacillus</taxon>
    </lineage>
</organism>
<protein>
    <submittedName>
        <fullName evidence="3">Chemotaxis protein CheX</fullName>
    </submittedName>
</protein>
<evidence type="ECO:0000256" key="1">
    <source>
        <dbReference type="ARBA" id="ARBA00022500"/>
    </source>
</evidence>
<sequence>MKAEVINPFLESARSVLEQLIQVRPTMGNLGLQEIKVSQDYIHIRIGITGQMTGNVMFGLPEPVALKLVSVMMGGFAVSELDEISESAISELGNMISGNASTLLYNQGIHIDITPPAVIRMDTAQQYARAKALTVPLFLEQIGEMNIQVIVA</sequence>
<dbReference type="EMBL" id="JBHTGQ010000004">
    <property type="protein sequence ID" value="MFC7748880.1"/>
    <property type="molecule type" value="Genomic_DNA"/>
</dbReference>
<dbReference type="CDD" id="cd17906">
    <property type="entry name" value="CheX"/>
    <property type="match status" value="1"/>
</dbReference>
<comment type="caution">
    <text evidence="3">The sequence shown here is derived from an EMBL/GenBank/DDBJ whole genome shotgun (WGS) entry which is preliminary data.</text>
</comment>
<dbReference type="InterPro" id="IPR038756">
    <property type="entry name" value="CheX-like"/>
</dbReference>
<dbReference type="RefSeq" id="WP_138788775.1">
    <property type="nucleotide sequence ID" value="NZ_JBHTGQ010000004.1"/>
</dbReference>
<name>A0ABW2V257_9BACL</name>
<dbReference type="PANTHER" id="PTHR39452">
    <property type="entry name" value="CHEY-P PHOSPHATASE CHEX"/>
    <property type="match status" value="1"/>
</dbReference>
<proteinExistence type="predicted"/>
<dbReference type="Gene3D" id="3.40.1550.10">
    <property type="entry name" value="CheC-like"/>
    <property type="match status" value="1"/>
</dbReference>
<gene>
    <name evidence="3" type="ORF">ACFQWB_02825</name>
</gene>
<dbReference type="InterPro" id="IPR028976">
    <property type="entry name" value="CheC-like_sf"/>
</dbReference>
<dbReference type="Proteomes" id="UP001596528">
    <property type="component" value="Unassembled WGS sequence"/>
</dbReference>
<feature type="domain" description="Chemotaxis phosphatase CheX-like" evidence="2">
    <location>
        <begin position="45"/>
        <end position="124"/>
    </location>
</feature>
<evidence type="ECO:0000259" key="2">
    <source>
        <dbReference type="Pfam" id="PF13690"/>
    </source>
</evidence>
<reference evidence="4" key="1">
    <citation type="journal article" date="2019" name="Int. J. Syst. Evol. Microbiol.">
        <title>The Global Catalogue of Microorganisms (GCM) 10K type strain sequencing project: providing services to taxonomists for standard genome sequencing and annotation.</title>
        <authorList>
            <consortium name="The Broad Institute Genomics Platform"/>
            <consortium name="The Broad Institute Genome Sequencing Center for Infectious Disease"/>
            <person name="Wu L."/>
            <person name="Ma J."/>
        </authorList>
    </citation>
    <scope>NUCLEOTIDE SEQUENCE [LARGE SCALE GENOMIC DNA]</scope>
    <source>
        <strain evidence="4">JCM 18657</strain>
    </source>
</reference>
<dbReference type="Pfam" id="PF13690">
    <property type="entry name" value="CheX"/>
    <property type="match status" value="1"/>
</dbReference>
<evidence type="ECO:0000313" key="3">
    <source>
        <dbReference type="EMBL" id="MFC7748880.1"/>
    </source>
</evidence>
<keyword evidence="4" id="KW-1185">Reference proteome</keyword>
<evidence type="ECO:0000313" key="4">
    <source>
        <dbReference type="Proteomes" id="UP001596528"/>
    </source>
</evidence>
<dbReference type="InterPro" id="IPR028051">
    <property type="entry name" value="CheX-like_dom"/>
</dbReference>
<dbReference type="PANTHER" id="PTHR39452:SF1">
    <property type="entry name" value="CHEY-P PHOSPHATASE CHEX"/>
    <property type="match status" value="1"/>
</dbReference>
<dbReference type="SUPFAM" id="SSF103039">
    <property type="entry name" value="CheC-like"/>
    <property type="match status" value="1"/>
</dbReference>